<comment type="caution">
    <text evidence="1">The sequence shown here is derived from an EMBL/GenBank/DDBJ whole genome shotgun (WGS) entry which is preliminary data.</text>
</comment>
<keyword evidence="2" id="KW-1185">Reference proteome</keyword>
<accession>A0ABQ3Z7Q2</accession>
<dbReference type="EMBL" id="BOML01000058">
    <property type="protein sequence ID" value="GIE05862.1"/>
    <property type="molecule type" value="Genomic_DNA"/>
</dbReference>
<evidence type="ECO:0000313" key="2">
    <source>
        <dbReference type="Proteomes" id="UP000637628"/>
    </source>
</evidence>
<name>A0ABQ3Z7Q2_9ACTN</name>
<sequence>MRDTLERQQVMLAHAHHLDVADQHELLVVRLERSGEHLCRVDPQAGEELRIGAGDAGRGALQTVAVRVLTDRDEDLPDRFLDPSQVDGLLHRRTGELAVDQAGGEIVELVVVGDQLLPSTEPFALGPTAICPSASA</sequence>
<proteinExistence type="predicted"/>
<organism evidence="1 2">
    <name type="scientific">Paractinoplanes durhamensis</name>
    <dbReference type="NCBI Taxonomy" id="113563"/>
    <lineage>
        <taxon>Bacteria</taxon>
        <taxon>Bacillati</taxon>
        <taxon>Actinomycetota</taxon>
        <taxon>Actinomycetes</taxon>
        <taxon>Micromonosporales</taxon>
        <taxon>Micromonosporaceae</taxon>
        <taxon>Paractinoplanes</taxon>
    </lineage>
</organism>
<gene>
    <name evidence="1" type="ORF">Adu01nite_72120</name>
</gene>
<protein>
    <submittedName>
        <fullName evidence="1">Uncharacterized protein</fullName>
    </submittedName>
</protein>
<evidence type="ECO:0000313" key="1">
    <source>
        <dbReference type="EMBL" id="GIE05862.1"/>
    </source>
</evidence>
<dbReference type="Proteomes" id="UP000637628">
    <property type="component" value="Unassembled WGS sequence"/>
</dbReference>
<reference evidence="1 2" key="1">
    <citation type="submission" date="2021-01" db="EMBL/GenBank/DDBJ databases">
        <title>Whole genome shotgun sequence of Actinoplanes durhamensis NBRC 14914.</title>
        <authorList>
            <person name="Komaki H."/>
            <person name="Tamura T."/>
        </authorList>
    </citation>
    <scope>NUCLEOTIDE SEQUENCE [LARGE SCALE GENOMIC DNA]</scope>
    <source>
        <strain evidence="1 2">NBRC 14914</strain>
    </source>
</reference>